<comment type="similarity">
    <text evidence="1">Belongs to the sulfatase family.</text>
</comment>
<reference evidence="8 9" key="1">
    <citation type="submission" date="2016-10" db="EMBL/GenBank/DDBJ databases">
        <authorList>
            <person name="de Groot N.N."/>
        </authorList>
    </citation>
    <scope>NUCLEOTIDE SEQUENCE [LARGE SCALE GENOMIC DNA]</scope>
    <source>
        <strain evidence="8 9">NLAE-zl-C57</strain>
    </source>
</reference>
<gene>
    <name evidence="8" type="ORF">SAMN05192582_103238</name>
</gene>
<sequence length="467" mass="53438">MKLNYLSCLVGGCLAFIPTTSQAKQDKKVKEDRPNILLILADDMGKECLGAYGSTYHTPNLDQFAEEGIRFNYATSQPLSTPSRVELLTGRYNHKNYSKFGFLNQDQHTFAQLAQQAGYKTMITGKWQLGTNSKLPAHFGFDNYCLYHLKYKGKKYAQPLFEVDGVMHDNCTQDDYGPDYFSNYLLDFMEENKDRPFLAYYAMTLVHDPFNATPESDDWDIDPKLRFNTDDKYFPDMVSYTDKLFGKIMNKLDELKIADNTIVIFVGDNGTARYIYTPMKDGSVVQGGKATTLETGTAVPMLAKWGKYEYLKHTTTDLVDFTDFLPTFAEAMNITVPTDWDTDGVSFLPLLKGENNPNAREWVFVHYKANHVPQSGLEKYAARYFKDHRYKLYSNGQFFDFVEDPEELRPMTKLSPEAKAVKEKFQALMDKLPKWDLTSKNVPMVILPGLEPEVVGVGRDYIKPDKK</sequence>
<protein>
    <submittedName>
        <fullName evidence="8">Arylsulfatase A</fullName>
    </submittedName>
</protein>
<dbReference type="InterPro" id="IPR000917">
    <property type="entry name" value="Sulfatase_N"/>
</dbReference>
<dbReference type="GO" id="GO:0046872">
    <property type="term" value="F:metal ion binding"/>
    <property type="evidence" value="ECO:0007669"/>
    <property type="project" value="UniProtKB-KW"/>
</dbReference>
<dbReference type="SUPFAM" id="SSF53649">
    <property type="entry name" value="Alkaline phosphatase-like"/>
    <property type="match status" value="1"/>
</dbReference>
<dbReference type="Pfam" id="PF00884">
    <property type="entry name" value="Sulfatase"/>
    <property type="match status" value="1"/>
</dbReference>
<dbReference type="PANTHER" id="PTHR42693">
    <property type="entry name" value="ARYLSULFATASE FAMILY MEMBER"/>
    <property type="match status" value="1"/>
</dbReference>
<accession>A0A1G8IWW5</accession>
<dbReference type="CDD" id="cd16151">
    <property type="entry name" value="sulfatase_like"/>
    <property type="match status" value="1"/>
</dbReference>
<evidence type="ECO:0000256" key="5">
    <source>
        <dbReference type="PIRSR" id="PIRSR600917-52"/>
    </source>
</evidence>
<evidence type="ECO:0000256" key="2">
    <source>
        <dbReference type="ARBA" id="ARBA00022723"/>
    </source>
</evidence>
<dbReference type="Gene3D" id="3.40.720.10">
    <property type="entry name" value="Alkaline Phosphatase, subunit A"/>
    <property type="match status" value="2"/>
</dbReference>
<dbReference type="RefSeq" id="WP_074638011.1">
    <property type="nucleotide sequence ID" value="NZ_FNDO01000032.1"/>
</dbReference>
<feature type="modified residue" description="3-oxoalanine (Ser)" evidence="5">
    <location>
        <position position="80"/>
    </location>
</feature>
<dbReference type="Proteomes" id="UP000181870">
    <property type="component" value="Unassembled WGS sequence"/>
</dbReference>
<proteinExistence type="inferred from homology"/>
<comment type="PTM">
    <text evidence="5">The conversion to 3-oxoalanine (also known as C-formylglycine, FGly), of a serine or cysteine residue in prokaryotes and of a cysteine residue in eukaryotes, is critical for catalytic activity.</text>
</comment>
<keyword evidence="3" id="KW-0378">Hydrolase</keyword>
<feature type="signal peptide" evidence="6">
    <location>
        <begin position="1"/>
        <end position="23"/>
    </location>
</feature>
<dbReference type="GO" id="GO:0004065">
    <property type="term" value="F:arylsulfatase activity"/>
    <property type="evidence" value="ECO:0007669"/>
    <property type="project" value="TreeGrafter"/>
</dbReference>
<keyword evidence="2" id="KW-0479">Metal-binding</keyword>
<dbReference type="InterPro" id="IPR050738">
    <property type="entry name" value="Sulfatase"/>
</dbReference>
<feature type="chain" id="PRO_5010256108" evidence="6">
    <location>
        <begin position="24"/>
        <end position="467"/>
    </location>
</feature>
<feature type="domain" description="Sulfatase N-terminal" evidence="7">
    <location>
        <begin position="34"/>
        <end position="334"/>
    </location>
</feature>
<name>A0A1G8IWW5_BACOV</name>
<keyword evidence="6" id="KW-0732">Signal</keyword>
<evidence type="ECO:0000313" key="9">
    <source>
        <dbReference type="Proteomes" id="UP000181870"/>
    </source>
</evidence>
<evidence type="ECO:0000313" key="8">
    <source>
        <dbReference type="EMBL" id="SDI23555.1"/>
    </source>
</evidence>
<evidence type="ECO:0000259" key="7">
    <source>
        <dbReference type="Pfam" id="PF00884"/>
    </source>
</evidence>
<dbReference type="PROSITE" id="PS00523">
    <property type="entry name" value="SULFATASE_1"/>
    <property type="match status" value="1"/>
</dbReference>
<dbReference type="InterPro" id="IPR017850">
    <property type="entry name" value="Alkaline_phosphatase_core_sf"/>
</dbReference>
<dbReference type="PANTHER" id="PTHR42693:SF53">
    <property type="entry name" value="ENDO-4-O-SULFATASE"/>
    <property type="match status" value="1"/>
</dbReference>
<evidence type="ECO:0000256" key="3">
    <source>
        <dbReference type="ARBA" id="ARBA00022801"/>
    </source>
</evidence>
<dbReference type="EMBL" id="FNDO01000032">
    <property type="protein sequence ID" value="SDI23555.1"/>
    <property type="molecule type" value="Genomic_DNA"/>
</dbReference>
<keyword evidence="4" id="KW-0106">Calcium</keyword>
<dbReference type="AlphaFoldDB" id="A0A1G8IWW5"/>
<organism evidence="8 9">
    <name type="scientific">Bacteroides ovatus</name>
    <dbReference type="NCBI Taxonomy" id="28116"/>
    <lineage>
        <taxon>Bacteria</taxon>
        <taxon>Pseudomonadati</taxon>
        <taxon>Bacteroidota</taxon>
        <taxon>Bacteroidia</taxon>
        <taxon>Bacteroidales</taxon>
        <taxon>Bacteroidaceae</taxon>
        <taxon>Bacteroides</taxon>
    </lineage>
</organism>
<dbReference type="InterPro" id="IPR024607">
    <property type="entry name" value="Sulfatase_CS"/>
</dbReference>
<evidence type="ECO:0000256" key="6">
    <source>
        <dbReference type="SAM" id="SignalP"/>
    </source>
</evidence>
<evidence type="ECO:0000256" key="4">
    <source>
        <dbReference type="ARBA" id="ARBA00022837"/>
    </source>
</evidence>
<evidence type="ECO:0000256" key="1">
    <source>
        <dbReference type="ARBA" id="ARBA00008779"/>
    </source>
</evidence>